<accession>A0A2D0K881</accession>
<keyword evidence="2" id="KW-0472">Membrane</keyword>
<feature type="transmembrane region" description="Helical" evidence="2">
    <location>
        <begin position="120"/>
        <end position="138"/>
    </location>
</feature>
<keyword evidence="4" id="KW-1185">Reference proteome</keyword>
<evidence type="ECO:0000313" key="4">
    <source>
        <dbReference type="Proteomes" id="UP000222366"/>
    </source>
</evidence>
<dbReference type="InterPro" id="IPR019284">
    <property type="entry name" value="RP532"/>
</dbReference>
<feature type="transmembrane region" description="Helical" evidence="2">
    <location>
        <begin position="144"/>
        <end position="166"/>
    </location>
</feature>
<name>A0A2D0K881_9GAMM</name>
<feature type="compositionally biased region" description="Basic and acidic residues" evidence="1">
    <location>
        <begin position="1"/>
        <end position="10"/>
    </location>
</feature>
<evidence type="ECO:0000313" key="3">
    <source>
        <dbReference type="EMBL" id="PHM59585.1"/>
    </source>
</evidence>
<protein>
    <submittedName>
        <fullName evidence="3">Uncharacterized protein</fullName>
    </submittedName>
</protein>
<reference evidence="3 4" key="1">
    <citation type="journal article" date="2017" name="Nat. Microbiol.">
        <title>Natural product diversity associated with the nematode symbionts Photorhabdus and Xenorhabdus.</title>
        <authorList>
            <person name="Tobias N.J."/>
            <person name="Wolff H."/>
            <person name="Djahanschiri B."/>
            <person name="Grundmann F."/>
            <person name="Kronenwerth M."/>
            <person name="Shi Y.M."/>
            <person name="Simonyi S."/>
            <person name="Grun P."/>
            <person name="Shapiro-Ilan D."/>
            <person name="Pidot S.J."/>
            <person name="Stinear T.P."/>
            <person name="Ebersberger I."/>
            <person name="Bode H.B."/>
        </authorList>
    </citation>
    <scope>NUCLEOTIDE SEQUENCE [LARGE SCALE GENOMIC DNA]</scope>
    <source>
        <strain evidence="3 4">DSM 17904</strain>
    </source>
</reference>
<organism evidence="3 4">
    <name type="scientific">Xenorhabdus stockiae</name>
    <dbReference type="NCBI Taxonomy" id="351614"/>
    <lineage>
        <taxon>Bacteria</taxon>
        <taxon>Pseudomonadati</taxon>
        <taxon>Pseudomonadota</taxon>
        <taxon>Gammaproteobacteria</taxon>
        <taxon>Enterobacterales</taxon>
        <taxon>Morganellaceae</taxon>
        <taxon>Xenorhabdus</taxon>
    </lineage>
</organism>
<proteinExistence type="predicted"/>
<dbReference type="EMBL" id="NJAJ01000079">
    <property type="protein sequence ID" value="PHM59585.1"/>
    <property type="molecule type" value="Genomic_DNA"/>
</dbReference>
<dbReference type="RefSeq" id="WP_099126202.1">
    <property type="nucleotide sequence ID" value="NZ_CAWNRH010000158.1"/>
</dbReference>
<evidence type="ECO:0000256" key="1">
    <source>
        <dbReference type="SAM" id="MobiDB-lite"/>
    </source>
</evidence>
<keyword evidence="2" id="KW-0812">Transmembrane</keyword>
<gene>
    <name evidence="3" type="ORF">Xsto_04027</name>
</gene>
<feature type="region of interest" description="Disordered" evidence="1">
    <location>
        <begin position="1"/>
        <end position="28"/>
    </location>
</feature>
<dbReference type="Pfam" id="PF10097">
    <property type="entry name" value="DUF2335"/>
    <property type="match status" value="1"/>
</dbReference>
<evidence type="ECO:0000256" key="2">
    <source>
        <dbReference type="SAM" id="Phobius"/>
    </source>
</evidence>
<dbReference type="Proteomes" id="UP000222366">
    <property type="component" value="Unassembled WGS sequence"/>
</dbReference>
<sequence length="175" mass="19375">MPKNSEKPHNDNSLPENANEHQGSEQPQDSIAVIEERLISDPAALNRILDNPNIVSVIQHKIFEFQGPIPPPSQLREYENILPGAAERLLSLAEKEQKHRHDMDNKIVDGGMSKDRRGQWMGLSLALLILCGAFYFASSGEIGFASLLVTLDLVGLVAVFVLGRYLKQTSDDSDD</sequence>
<dbReference type="AlphaFoldDB" id="A0A2D0K881"/>
<keyword evidence="2" id="KW-1133">Transmembrane helix</keyword>
<comment type="caution">
    <text evidence="3">The sequence shown here is derived from an EMBL/GenBank/DDBJ whole genome shotgun (WGS) entry which is preliminary data.</text>
</comment>